<dbReference type="GO" id="GO:0003995">
    <property type="term" value="F:acyl-CoA dehydrogenase activity"/>
    <property type="evidence" value="ECO:0007669"/>
    <property type="project" value="TreeGrafter"/>
</dbReference>
<dbReference type="Gene3D" id="1.10.540.10">
    <property type="entry name" value="Acyl-CoA dehydrogenase/oxidase, N-terminal domain"/>
    <property type="match status" value="1"/>
</dbReference>
<dbReference type="InterPro" id="IPR036250">
    <property type="entry name" value="AcylCo_DH-like_C"/>
</dbReference>
<dbReference type="Gene3D" id="1.20.140.10">
    <property type="entry name" value="Butyryl-CoA Dehydrogenase, subunit A, domain 3"/>
    <property type="match status" value="1"/>
</dbReference>
<dbReference type="PANTHER" id="PTHR43884:SF12">
    <property type="entry name" value="ISOVALERYL-COA DEHYDROGENASE, MITOCHONDRIAL-RELATED"/>
    <property type="match status" value="1"/>
</dbReference>
<dbReference type="OrthoDB" id="9765339at2"/>
<dbReference type="STRING" id="1121449.SAMN02745704_01535"/>
<dbReference type="InterPro" id="IPR013786">
    <property type="entry name" value="AcylCoA_DH/ox_N"/>
</dbReference>
<dbReference type="EMBL" id="FUYC01000005">
    <property type="protein sequence ID" value="SKA82288.1"/>
    <property type="molecule type" value="Genomic_DNA"/>
</dbReference>
<feature type="domain" description="Acyl-CoA dehydrogenase/oxidase N-terminal" evidence="7">
    <location>
        <begin position="26"/>
        <end position="134"/>
    </location>
</feature>
<keyword evidence="4" id="KW-0285">Flavoprotein</keyword>
<dbReference type="InterPro" id="IPR037069">
    <property type="entry name" value="AcylCoA_DH/ox_N_sf"/>
</dbReference>
<accession>A0A1T4WZI9</accession>
<dbReference type="InterPro" id="IPR009075">
    <property type="entry name" value="AcylCo_DH/oxidase_C"/>
</dbReference>
<evidence type="ECO:0000256" key="3">
    <source>
        <dbReference type="ARBA" id="ARBA00011881"/>
    </source>
</evidence>
<dbReference type="PANTHER" id="PTHR43884">
    <property type="entry name" value="ACYL-COA DEHYDROGENASE"/>
    <property type="match status" value="1"/>
</dbReference>
<dbReference type="Proteomes" id="UP000190027">
    <property type="component" value="Unassembled WGS sequence"/>
</dbReference>
<comment type="subunit">
    <text evidence="3">Homotetramer.</text>
</comment>
<organism evidence="8 9">
    <name type="scientific">Paucidesulfovibrio gracilis DSM 16080</name>
    <dbReference type="NCBI Taxonomy" id="1121449"/>
    <lineage>
        <taxon>Bacteria</taxon>
        <taxon>Pseudomonadati</taxon>
        <taxon>Thermodesulfobacteriota</taxon>
        <taxon>Desulfovibrionia</taxon>
        <taxon>Desulfovibrionales</taxon>
        <taxon>Desulfovibrionaceae</taxon>
        <taxon>Paucidesulfovibrio</taxon>
    </lineage>
</organism>
<keyword evidence="5" id="KW-0274">FAD</keyword>
<evidence type="ECO:0000256" key="1">
    <source>
        <dbReference type="ARBA" id="ARBA00001974"/>
    </source>
</evidence>
<evidence type="ECO:0000256" key="5">
    <source>
        <dbReference type="ARBA" id="ARBA00022827"/>
    </source>
</evidence>
<dbReference type="SUPFAM" id="SSF47203">
    <property type="entry name" value="Acyl-CoA dehydrogenase C-terminal domain-like"/>
    <property type="match status" value="1"/>
</dbReference>
<evidence type="ECO:0000256" key="2">
    <source>
        <dbReference type="ARBA" id="ARBA00009347"/>
    </source>
</evidence>
<dbReference type="Pfam" id="PF02771">
    <property type="entry name" value="Acyl-CoA_dh_N"/>
    <property type="match status" value="1"/>
</dbReference>
<feature type="domain" description="Acyl-CoA dehydrogenase/oxidase C-terminal" evidence="6">
    <location>
        <begin position="436"/>
        <end position="496"/>
    </location>
</feature>
<dbReference type="AlphaFoldDB" id="A0A1T4WZI9"/>
<dbReference type="RefSeq" id="WP_078717101.1">
    <property type="nucleotide sequence ID" value="NZ_FUYC01000005.1"/>
</dbReference>
<gene>
    <name evidence="8" type="ORF">SAMN02745704_01535</name>
</gene>
<keyword evidence="9" id="KW-1185">Reference proteome</keyword>
<evidence type="ECO:0000256" key="4">
    <source>
        <dbReference type="ARBA" id="ARBA00022630"/>
    </source>
</evidence>
<dbReference type="SUPFAM" id="SSF56645">
    <property type="entry name" value="Acyl-CoA dehydrogenase NM domain-like"/>
    <property type="match status" value="1"/>
</dbReference>
<dbReference type="GO" id="GO:0050660">
    <property type="term" value="F:flavin adenine dinucleotide binding"/>
    <property type="evidence" value="ECO:0007669"/>
    <property type="project" value="InterPro"/>
</dbReference>
<dbReference type="InterPro" id="IPR009100">
    <property type="entry name" value="AcylCoA_DH/oxidase_NM_dom_sf"/>
</dbReference>
<comment type="similarity">
    <text evidence="2">Belongs to the acyl-CoA dehydrogenase family.</text>
</comment>
<sequence>MYTLNTLPGDDVRQIMWRFADRFDLQMVVQSARQIARGTVAGLVAQGVRASHEWNEQKDQLLEAFDQSGLTSLFMDPHQGGFIEGPKNLALALVAFELSWVDGGSATCSLASNLALAPIHEKGTPEQRDYYMHKATPPQPGEDREIWRGAFALTEPLPYVGVDTGVLVGKVRVDEWKDGEEPMLHVEKRGRFITNMDFAHFVTAAVDSTDDRIQGSCMITLQADDPGTFDRGAPTLKMCHQLSSTRDPIISVKVPASRIIGGYEIKDGVIVPKYSHAEIIGAVFHRTRIPVGLMTTAKLLSAIEPVIRYHRTRFRGGDASGPGSPKFEMGLQQKEDTRQRLVDIWAAGEAGASLGFSAARMADDFDPIEKQKEALLAEQGCEGPRKQMAALKKKQPETLEYVDLLFAEGADQGRLAELESDPLVRFSYLDAVLNVTIPATKLWNTGVGATFLREAISLMGGYGITEDCPGFLMHKWADAQLEATYEGPEAVQRMHLTVTMSNPVFLAVLKNKADQLEASGRPGAAALAEGLRTWLWAQDFLAKAKDADGKKLLHRKRQGVSFPLADALCWLVAAVTFMDDVAALIEQGPMNPTVAEGLEGLSGFYNDLGFVQAARSTGEAGRILAELVYGFEAQGDTAPFAALRAATDAKLAGSRLAKDRAAEALAGVMIPEALDYPL</sequence>
<comment type="cofactor">
    <cofactor evidence="1">
        <name>FAD</name>
        <dbReference type="ChEBI" id="CHEBI:57692"/>
    </cofactor>
</comment>
<proteinExistence type="inferred from homology"/>
<evidence type="ECO:0000259" key="6">
    <source>
        <dbReference type="Pfam" id="PF00441"/>
    </source>
</evidence>
<reference evidence="8 9" key="1">
    <citation type="submission" date="2017-02" db="EMBL/GenBank/DDBJ databases">
        <authorList>
            <person name="Peterson S.W."/>
        </authorList>
    </citation>
    <scope>NUCLEOTIDE SEQUENCE [LARGE SCALE GENOMIC DNA]</scope>
    <source>
        <strain evidence="8 9">DSM 16080</strain>
    </source>
</reference>
<evidence type="ECO:0000313" key="8">
    <source>
        <dbReference type="EMBL" id="SKA82288.1"/>
    </source>
</evidence>
<protein>
    <submittedName>
        <fullName evidence="8">Acyl-CoA dehydrogenase</fullName>
    </submittedName>
</protein>
<evidence type="ECO:0000313" key="9">
    <source>
        <dbReference type="Proteomes" id="UP000190027"/>
    </source>
</evidence>
<name>A0A1T4WZI9_9BACT</name>
<dbReference type="Pfam" id="PF00441">
    <property type="entry name" value="Acyl-CoA_dh_1"/>
    <property type="match status" value="1"/>
</dbReference>
<evidence type="ECO:0000259" key="7">
    <source>
        <dbReference type="Pfam" id="PF02771"/>
    </source>
</evidence>